<dbReference type="RefSeq" id="WP_275711394.1">
    <property type="nucleotide sequence ID" value="NZ_JAKLTN010000002.1"/>
</dbReference>
<evidence type="ECO:0000313" key="1">
    <source>
        <dbReference type="EMBL" id="MCG2578066.1"/>
    </source>
</evidence>
<organism evidence="1 2">
    <name type="scientific">Dechloromonas hankyongensis</name>
    <dbReference type="NCBI Taxonomy" id="2908002"/>
    <lineage>
        <taxon>Bacteria</taxon>
        <taxon>Pseudomonadati</taxon>
        <taxon>Pseudomonadota</taxon>
        <taxon>Betaproteobacteria</taxon>
        <taxon>Rhodocyclales</taxon>
        <taxon>Azonexaceae</taxon>
        <taxon>Dechloromonas</taxon>
    </lineage>
</organism>
<evidence type="ECO:0000313" key="2">
    <source>
        <dbReference type="Proteomes" id="UP001165384"/>
    </source>
</evidence>
<dbReference type="Proteomes" id="UP001165384">
    <property type="component" value="Unassembled WGS sequence"/>
</dbReference>
<protein>
    <submittedName>
        <fullName evidence="1">Uncharacterized protein</fullName>
    </submittedName>
</protein>
<sequence>METLDGLAISGPLYLISATQACNLCGKENTIAALATKDLIDPDEPQEEGDGYLLSYIADMPADILDAVTKRHPNFEIRHSLTAESDYYMTICECGGHYGDHYVQKQILNQAFRAPGELQIEKLFDTGNWTIPCGYSPNLEVGNLLDSQR</sequence>
<name>A0ABS9K4I2_9RHOO</name>
<keyword evidence="2" id="KW-1185">Reference proteome</keyword>
<reference evidence="1" key="1">
    <citation type="submission" date="2022-01" db="EMBL/GenBank/DDBJ databases">
        <authorList>
            <person name="Jo J.-H."/>
            <person name="Im W.-T."/>
        </authorList>
    </citation>
    <scope>NUCLEOTIDE SEQUENCE</scope>
    <source>
        <strain evidence="1">XY25</strain>
    </source>
</reference>
<accession>A0ABS9K4I2</accession>
<comment type="caution">
    <text evidence="1">The sequence shown here is derived from an EMBL/GenBank/DDBJ whole genome shotgun (WGS) entry which is preliminary data.</text>
</comment>
<gene>
    <name evidence="1" type="ORF">LZ012_13815</name>
</gene>
<dbReference type="EMBL" id="JAKLTN010000002">
    <property type="protein sequence ID" value="MCG2578066.1"/>
    <property type="molecule type" value="Genomic_DNA"/>
</dbReference>
<proteinExistence type="predicted"/>